<reference evidence="2" key="1">
    <citation type="journal article" date="2020" name="mSystems">
        <title>Genome- and Community-Level Interaction Insights into Carbon Utilization and Element Cycling Functions of Hydrothermarchaeota in Hydrothermal Sediment.</title>
        <authorList>
            <person name="Zhou Z."/>
            <person name="Liu Y."/>
            <person name="Xu W."/>
            <person name="Pan J."/>
            <person name="Luo Z.H."/>
            <person name="Li M."/>
        </authorList>
    </citation>
    <scope>NUCLEOTIDE SEQUENCE [LARGE SCALE GENOMIC DNA]</scope>
    <source>
        <strain evidence="2">HyVt-237</strain>
    </source>
</reference>
<dbReference type="InterPro" id="IPR026444">
    <property type="entry name" value="Secre_tail"/>
</dbReference>
<evidence type="ECO:0000313" key="2">
    <source>
        <dbReference type="EMBL" id="HDM89900.1"/>
    </source>
</evidence>
<gene>
    <name evidence="2" type="ORF">ENG67_01690</name>
</gene>
<accession>A0A7C1BF46</accession>
<dbReference type="SUPFAM" id="SSF49265">
    <property type="entry name" value="Fibronectin type III"/>
    <property type="match status" value="2"/>
</dbReference>
<dbReference type="Proteomes" id="UP000885931">
    <property type="component" value="Unassembled WGS sequence"/>
</dbReference>
<organism evidence="2">
    <name type="scientific">candidate division WOR-3 bacterium</name>
    <dbReference type="NCBI Taxonomy" id="2052148"/>
    <lineage>
        <taxon>Bacteria</taxon>
        <taxon>Bacteria division WOR-3</taxon>
    </lineage>
</organism>
<dbReference type="Gene3D" id="2.60.40.10">
    <property type="entry name" value="Immunoglobulins"/>
    <property type="match status" value="4"/>
</dbReference>
<name>A0A7C1BF46_UNCW3</name>
<proteinExistence type="predicted"/>
<dbReference type="InterPro" id="IPR013783">
    <property type="entry name" value="Ig-like_fold"/>
</dbReference>
<dbReference type="InterPro" id="IPR036116">
    <property type="entry name" value="FN3_sf"/>
</dbReference>
<feature type="domain" description="Fibronectin type-III" evidence="1">
    <location>
        <begin position="187"/>
        <end position="281"/>
    </location>
</feature>
<protein>
    <submittedName>
        <fullName evidence="2">T9SS type A sorting domain-containing protein</fullName>
    </submittedName>
</protein>
<dbReference type="InterPro" id="IPR003961">
    <property type="entry name" value="FN3_dom"/>
</dbReference>
<dbReference type="AlphaFoldDB" id="A0A7C1BF46"/>
<evidence type="ECO:0000259" key="1">
    <source>
        <dbReference type="PROSITE" id="PS50853"/>
    </source>
</evidence>
<sequence>MAPYNPPPNASQYGGSIALNSGDARMQDVTYKDGFIFGTLGEENPFYSGYCASRYFRLDTAFSVIEDISYGDSGYNYIYPRVAPANSFVAMVFTRCGHTEFAGVRYTTKALNATAFDPSTLIKAGEAYYVLLDGSGRNRWGDYSGAYLDPSGNSVWVCGEYASTNNQWGTWVARVAHQTGDTVPPPAPTLLSPFHMSHINQTPVTFRWSGVQDNSGIFRYELQYAVDPSFNGATTVNSADTTCSVVLSDTIYYWRVRAVDGAYNTGSWSSTWLFTLDTHPPGVPALIYPPNGSYLATADVTFQWGSVADPEPGAKLSPVRYVIEINGISTGNTICDTTDTCSYQVVLPEDIYTWRVRAFDVAGNEGTFSSSDTFGIDLTPPGLPLLISPDDGAILNDSNPLLIWHSSSDNLSGVHHYEVEVAQDPSFTGSSLFSSADTFLTVPSALTDGEWYWRVLAVDSAGNYGAPSDSRNFEVDTDIPDVPVLIYPSDGTVTGSLPDLIWGEVLRSAGEDGNKSQVFYTLQLSPDTFSGSIWTYTPLYDTVFSVPDSLFPPDSTFRMYWRVRAEDEAGNIGQFGNPRSFVYDVLPPVIESTAVFDDTLVAPESLAVTAIIRDFSGISAAFLHYRFGGGNWITDTMAQGNGDLYLGYIDFGFEDSAGLVEYYIEAFDNSDPANSSRDPASGYYSFVHLPVWETSSMGKIGISGPYPNPTSSEVEFRIVVPDKVAGSFSVYDAGGRLLWKSQEILERGYNRVILRIKFNPGVYFVVVDLQGKDIVRRKLLLMR</sequence>
<dbReference type="EMBL" id="DRBW01000061">
    <property type="protein sequence ID" value="HDM89900.1"/>
    <property type="molecule type" value="Genomic_DNA"/>
</dbReference>
<dbReference type="NCBIfam" id="TIGR04183">
    <property type="entry name" value="Por_Secre_tail"/>
    <property type="match status" value="1"/>
</dbReference>
<dbReference type="PROSITE" id="PS50853">
    <property type="entry name" value="FN3"/>
    <property type="match status" value="1"/>
</dbReference>
<comment type="caution">
    <text evidence="2">The sequence shown here is derived from an EMBL/GenBank/DDBJ whole genome shotgun (WGS) entry which is preliminary data.</text>
</comment>